<keyword evidence="11" id="KW-0175">Coiled coil</keyword>
<dbReference type="InterPro" id="IPR008635">
    <property type="entry name" value="Coiled_stalk_dom"/>
</dbReference>
<feature type="region of interest" description="Disordered" evidence="12">
    <location>
        <begin position="726"/>
        <end position="747"/>
    </location>
</feature>
<dbReference type="EMBL" id="QRHE01000006">
    <property type="protein sequence ID" value="RHF51587.1"/>
    <property type="molecule type" value="Genomic_DNA"/>
</dbReference>
<sequence>MNKIYKVIYSKVRQCYVVVSEIAKSHGRNTKSSVAKSNSALTAAVLIALGVFSFEVAFSPMTAEAADKTKTDGSNFVGVERTDGLFDDSEYANHKGQGAHGDNSITIGLKASGGDGTITIGDRRAEKSLGSVYVGRGPGMPTGKVLPDKTDNGYWATSVGYQSDATGYGSIAIGSNATASNSYDKDSTGHGITLKTTSGDGKTVVLNGKPDIQRASVAIGYGANADNGNIAIGSYSDASTDLRTATTTDGEEIKSYLTDTKADSYVSVGKSDALRRISNVADGAADSDVATIGQLKALSDKAGVYNEGWGIKIADEKDDNGKVTKKNAISVDRNLGTNYGNKYDGKGKVTFEADGKNSLILGGGAINDSSYEADKDFTYGAHAKDSVLVGGMNNDIDKNSERALIVGGTNNKTFSTGEVQKTGTDAIIVGGLQNTAKGDGSVLIGGESNEATGFYSTVIGGTSNKTDGWLSSIFGGTKNTITGAPTAAGIFGGTGNTINSNGIAANVFGGENNTADNTLAVVVGGEANTSSGPASIILGGNHNTANQLLATVVGGQLNTATGETSMISGGIGNVTSGAYSYDAGGLYNRATGIASSALGGRSSSVNGMFSTGVAGGSTGQDAFFSLAAGYKSVVADSGVEKTFITGDESEKIQEDIAAGKELSGFYMGDPSDMPELGHTGTLIHYDKFSTALGYQATADEAGTIAFGHDAGDESGYTYEWEQLPKDKDGNQTYANDGTTNDYTKAPKSIKKNAPYTSAYYNRLVKVADGIDDHDVVVMEQLKQYAEKDASNIGNNLIVAPVYQKDDQNNIKLGADSKPLVDEEATQKKLAEAQKANKDAWGLALGAGTLSTADAAKNSDQLITGKTLYNYDKPTTNGTYVNQNQTTGQNLSALDTQVKANTDALTKPNHNIKYYSVTAGPSLGYDQYTNENNDGAKGTASLAAGNVTHTDGAASTVVGSYSAVFGTGLQGAAALSYGTVNVNNNTDTTKKFSGVANSIVGQANMTTNSNAAIIYGAGNTVTDSYRDIDKDKAEAILNSTGNAEQLKNALQDAVPTSGAQVMVMGGGNSVDKAYMTQVTGVGNKVTGQDSTYAEETSTQYNYVDGFQNELTNGKHDYIIGSNNKVSGDSVDNNQSNIVIGDNHKLTNQKNNVIIGSSDKEQEMTASNAVSIGHNAKTGGDAVAIGEKAKALNQGIAVGANASAGYGQNMALGYYASVASGVNNSTALGYGSQITKRDILPTDGNDGVVSVGKAVGQSGEKGITRRIINVKAGVKDTDAVNVSQLKSAQTDLTDKGLTFAANSGTAYKAKLGDTVKIQGTDKKDGHEYTADNLTTEIDGSGNITILMDKNISADKIAVNGKDGKDAVSIAGKDGVGHIGLTGPAGTNGMNGADGKPGTSIDITVKNGYDDTAKGINGTNGVDGKDGITRIVYTDKAGEHQVATMEDGLKFKGDDETVIAKKLNNQLDIIGGADSTKLTEKNIGVNSTTDGKLKVQLAKDLTGITSISNQKTEGDKTTGAKIELSTDGTTTVSGGNVSVSGGKITNVGTGIEKDGAGNITEASKTNAANIGDVQTITESATNGLTNKGLTFAANSGTNYTAKLGSTVKIQGTTKKDGHEYTADNLTTEIDGSGNITILMDKDMSTETLAVNGKDGKDGQPGTAGSIGISGRDGKAGVGIDGKDGISIKGQNGRDGVTIKGIDGVNGVDGAEGHIGLNGKDGMTDIFTTAGKPGLNGKDGETMTRIVYKDPKGTEHEAATLDDGLKFKGDDSKEIAKKLNNTMEIIGGADSKTLTEGNIGVNSTDKGQLKVQLAKDLKGITSISNQKTEGDKTTGAKIDLGTDGSVNVNGGKITNVGSGADASGKYTETTNVANIGDVQNIVNDAKTELTNGANGLNKKANIDASNIGANLKGADGKTAATDAEKIKNENAWGSAIGTGKIEKDNGQLVTGKTVYEYNKPIAEDGKELNYVSEKKTTGQNLGALDSQVKTNADNIAKNTESIQNITNNMQNLSENAVKYDGSDKSKVTLGGKDGTVITNVKDGALSENSKDAVNGKQLYNEQQAREAADKAITEKVTNNTNEITKIKNGDFTDASKTAIHNIAKDAVAVVNGKNTTVTKVEGTDTTPTTYAVNVEGTGKVAAGDTGLISGDTLYKEVHIDKDGAYIKGSQSVGQNLSNLDTGLKTTSDLIHTNEKGDTIQIGGNSTATKIDISGKDKDGKSTGRVITGVVSDANDPNSAANVGYVNGITSASNEQIYHDMNMQYNHVENDISRAAAGSNALAALHPMQEFDPDDKAQFALGYGHYRNSNAGAVGAFYQPDENSMVNFGVSFGNGDAGINAGVTFKFGPGGSGHHALTKTQMAKVIDAQSKEIDELKKDNADKDKRIDALEQKMTEILAKLDKSKD</sequence>
<evidence type="ECO:0000256" key="9">
    <source>
        <dbReference type="ARBA" id="ARBA00023136"/>
    </source>
</evidence>
<dbReference type="GO" id="GO:0009279">
    <property type="term" value="C:cell outer membrane"/>
    <property type="evidence" value="ECO:0007669"/>
    <property type="project" value="UniProtKB-SubCell"/>
</dbReference>
<evidence type="ECO:0000256" key="13">
    <source>
        <dbReference type="SAM" id="Phobius"/>
    </source>
</evidence>
<keyword evidence="10" id="KW-0998">Cell outer membrane</keyword>
<evidence type="ECO:0000256" key="11">
    <source>
        <dbReference type="SAM" id="Coils"/>
    </source>
</evidence>
<dbReference type="Gene3D" id="2.150.10.10">
    <property type="entry name" value="Serralysin-like metalloprotease, C-terminal"/>
    <property type="match status" value="3"/>
</dbReference>
<dbReference type="SUPFAM" id="SSF54523">
    <property type="entry name" value="Pili subunits"/>
    <property type="match status" value="1"/>
</dbReference>
<dbReference type="Pfam" id="PF05662">
    <property type="entry name" value="YadA_stalk"/>
    <property type="match status" value="3"/>
</dbReference>
<keyword evidence="9 13" id="KW-0472">Membrane</keyword>
<feature type="domain" description="ESPR" evidence="16">
    <location>
        <begin position="1"/>
        <end position="47"/>
    </location>
</feature>
<evidence type="ECO:0000256" key="8">
    <source>
        <dbReference type="ARBA" id="ARBA00022927"/>
    </source>
</evidence>
<evidence type="ECO:0000313" key="18">
    <source>
        <dbReference type="Proteomes" id="UP000283442"/>
    </source>
</evidence>
<dbReference type="Pfam" id="PF03895">
    <property type="entry name" value="YadA_anchor"/>
    <property type="match status" value="1"/>
</dbReference>
<evidence type="ECO:0000256" key="4">
    <source>
        <dbReference type="ARBA" id="ARBA00022448"/>
    </source>
</evidence>
<keyword evidence="8" id="KW-0653">Protein transport</keyword>
<gene>
    <name evidence="17" type="ORF">DW674_07450</name>
</gene>
<dbReference type="PANTHER" id="PTHR24637">
    <property type="entry name" value="COLLAGEN"/>
    <property type="match status" value="1"/>
</dbReference>
<feature type="domain" description="Trimeric autotransporter adhesin YadA-like stalk" evidence="15">
    <location>
        <begin position="276"/>
        <end position="304"/>
    </location>
</feature>
<dbReference type="InterPro" id="IPR045584">
    <property type="entry name" value="Pilin-like"/>
</dbReference>
<dbReference type="GO" id="GO:0009986">
    <property type="term" value="C:cell surface"/>
    <property type="evidence" value="ECO:0007669"/>
    <property type="project" value="UniProtKB-SubCell"/>
</dbReference>
<evidence type="ECO:0000259" key="14">
    <source>
        <dbReference type="Pfam" id="PF03895"/>
    </source>
</evidence>
<dbReference type="SUPFAM" id="SSF101967">
    <property type="entry name" value="Adhesin YadA, collagen-binding domain"/>
    <property type="match status" value="2"/>
</dbReference>
<comment type="caution">
    <text evidence="17">The sequence shown here is derived from an EMBL/GenBank/DDBJ whole genome shotgun (WGS) entry which is preliminary data.</text>
</comment>
<comment type="subcellular location">
    <subcellularLocation>
        <location evidence="2">Cell outer membrane</location>
    </subcellularLocation>
    <subcellularLocation>
        <location evidence="1">Cell surface</location>
    </subcellularLocation>
</comment>
<dbReference type="Gene3D" id="2.160.10.20">
    <property type="entry name" value="Insect antifreeze protein"/>
    <property type="match status" value="1"/>
</dbReference>
<evidence type="ECO:0000256" key="7">
    <source>
        <dbReference type="ARBA" id="ARBA00022729"/>
    </source>
</evidence>
<dbReference type="InterPro" id="IPR024973">
    <property type="entry name" value="ESPR"/>
</dbReference>
<organism evidence="17 18">
    <name type="scientific">Mitsuokella multacida</name>
    <dbReference type="NCBI Taxonomy" id="52226"/>
    <lineage>
        <taxon>Bacteria</taxon>
        <taxon>Bacillati</taxon>
        <taxon>Bacillota</taxon>
        <taxon>Negativicutes</taxon>
        <taxon>Selenomonadales</taxon>
        <taxon>Selenomonadaceae</taxon>
        <taxon>Mitsuokella</taxon>
    </lineage>
</organism>
<feature type="domain" description="Trimeric autotransporter adhesin YadA-like C-terminal membrane anchor" evidence="14">
    <location>
        <begin position="2287"/>
        <end position="2342"/>
    </location>
</feature>
<evidence type="ECO:0000256" key="5">
    <source>
        <dbReference type="ARBA" id="ARBA00022452"/>
    </source>
</evidence>
<evidence type="ECO:0000256" key="1">
    <source>
        <dbReference type="ARBA" id="ARBA00004241"/>
    </source>
</evidence>
<evidence type="ECO:0000259" key="16">
    <source>
        <dbReference type="Pfam" id="PF13018"/>
    </source>
</evidence>
<feature type="region of interest" description="Disordered" evidence="12">
    <location>
        <begin position="1648"/>
        <end position="1667"/>
    </location>
</feature>
<evidence type="ECO:0000256" key="10">
    <source>
        <dbReference type="ARBA" id="ARBA00023237"/>
    </source>
</evidence>
<dbReference type="Pfam" id="PF13018">
    <property type="entry name" value="ESPR"/>
    <property type="match status" value="1"/>
</dbReference>
<protein>
    <recommendedName>
        <fullName evidence="19">S-layer protein</fullName>
    </recommendedName>
</protein>
<dbReference type="Proteomes" id="UP000283442">
    <property type="component" value="Unassembled WGS sequence"/>
</dbReference>
<keyword evidence="4" id="KW-0813">Transport</keyword>
<dbReference type="InterPro" id="IPR011049">
    <property type="entry name" value="Serralysin-like_metalloprot_C"/>
</dbReference>
<dbReference type="Gene3D" id="1.20.5.170">
    <property type="match status" value="1"/>
</dbReference>
<evidence type="ECO:0000256" key="3">
    <source>
        <dbReference type="ARBA" id="ARBA00005848"/>
    </source>
</evidence>
<dbReference type="InterPro" id="IPR005594">
    <property type="entry name" value="YadA_C"/>
</dbReference>
<accession>A0A414NWR5</accession>
<comment type="similarity">
    <text evidence="3">Belongs to the autotransporter-2 (AT-2) (TC 1.B.40) family.</text>
</comment>
<name>A0A414NWR5_9FIRM</name>
<keyword evidence="6 13" id="KW-0812">Transmembrane</keyword>
<feature type="transmembrane region" description="Helical" evidence="13">
    <location>
        <begin position="40"/>
        <end position="58"/>
    </location>
</feature>
<evidence type="ECO:0000313" key="17">
    <source>
        <dbReference type="EMBL" id="RHF51587.1"/>
    </source>
</evidence>
<evidence type="ECO:0000256" key="12">
    <source>
        <dbReference type="SAM" id="MobiDB-lite"/>
    </source>
</evidence>
<evidence type="ECO:0000259" key="15">
    <source>
        <dbReference type="Pfam" id="PF05662"/>
    </source>
</evidence>
<keyword evidence="5" id="KW-1134">Transmembrane beta strand</keyword>
<reference evidence="17 18" key="1">
    <citation type="submission" date="2018-08" db="EMBL/GenBank/DDBJ databases">
        <title>A genome reference for cultivated species of the human gut microbiota.</title>
        <authorList>
            <person name="Zou Y."/>
            <person name="Xue W."/>
            <person name="Luo G."/>
        </authorList>
    </citation>
    <scope>NUCLEOTIDE SEQUENCE [LARGE SCALE GENOMIC DNA]</scope>
    <source>
        <strain evidence="17 18">AM25-21AC</strain>
    </source>
</reference>
<dbReference type="RefSeq" id="WP_118176201.1">
    <property type="nucleotide sequence ID" value="NZ_JAQEAO010000036.1"/>
</dbReference>
<keyword evidence="7" id="KW-0732">Signal</keyword>
<evidence type="ECO:0000256" key="2">
    <source>
        <dbReference type="ARBA" id="ARBA00004442"/>
    </source>
</evidence>
<feature type="domain" description="Trimeric autotransporter adhesin YadA-like stalk" evidence="15">
    <location>
        <begin position="2033"/>
        <end position="2075"/>
    </location>
</feature>
<feature type="compositionally biased region" description="Polar residues" evidence="12">
    <location>
        <begin position="730"/>
        <end position="742"/>
    </location>
</feature>
<keyword evidence="13" id="KW-1133">Transmembrane helix</keyword>
<feature type="domain" description="Trimeric autotransporter adhesin YadA-like stalk" evidence="15">
    <location>
        <begin position="1264"/>
        <end position="1301"/>
    </location>
</feature>
<feature type="coiled-coil region" evidence="11">
    <location>
        <begin position="2354"/>
        <end position="2395"/>
    </location>
</feature>
<evidence type="ECO:0008006" key="19">
    <source>
        <dbReference type="Google" id="ProtNLM"/>
    </source>
</evidence>
<dbReference type="Gene3D" id="3.30.1300.30">
    <property type="entry name" value="GSPII I/J protein-like"/>
    <property type="match status" value="1"/>
</dbReference>
<dbReference type="GO" id="GO:0015031">
    <property type="term" value="P:protein transport"/>
    <property type="evidence" value="ECO:0007669"/>
    <property type="project" value="UniProtKB-KW"/>
</dbReference>
<dbReference type="OrthoDB" id="1659780at2"/>
<evidence type="ECO:0000256" key="6">
    <source>
        <dbReference type="ARBA" id="ARBA00022692"/>
    </source>
</evidence>
<proteinExistence type="inferred from homology"/>